<protein>
    <submittedName>
        <fullName evidence="1">Uncharacterized protein</fullName>
    </submittedName>
</protein>
<dbReference type="RefSeq" id="WP_255025599.1">
    <property type="nucleotide sequence ID" value="NZ_JANDHW010000002.1"/>
</dbReference>
<accession>A0ABT1MG04</accession>
<reference evidence="1 2" key="1">
    <citation type="submission" date="2022-07" db="EMBL/GenBank/DDBJ databases">
        <title>Fecal culturing of patients with breast cancer.</title>
        <authorList>
            <person name="Teng N.M.Y."/>
            <person name="Kiu R."/>
            <person name="Evans R."/>
            <person name="Baker D.J."/>
            <person name="Zenner C."/>
            <person name="Robinson S.D."/>
            <person name="Hall L.J."/>
        </authorList>
    </citation>
    <scope>NUCLEOTIDE SEQUENCE [LARGE SCALE GENOMIC DNA]</scope>
    <source>
        <strain evidence="1 2">LH1063</strain>
    </source>
</reference>
<dbReference type="EMBL" id="JANDHW010000002">
    <property type="protein sequence ID" value="MCP9610959.1"/>
    <property type="molecule type" value="Genomic_DNA"/>
</dbReference>
<organism evidence="1 2">
    <name type="scientific">Coprobacter tertius</name>
    <dbReference type="NCBI Taxonomy" id="2944915"/>
    <lineage>
        <taxon>Bacteria</taxon>
        <taxon>Pseudomonadati</taxon>
        <taxon>Bacteroidota</taxon>
        <taxon>Bacteroidia</taxon>
        <taxon>Bacteroidales</taxon>
        <taxon>Barnesiellaceae</taxon>
        <taxon>Coprobacter</taxon>
    </lineage>
</organism>
<comment type="caution">
    <text evidence="1">The sequence shown here is derived from an EMBL/GenBank/DDBJ whole genome shotgun (WGS) entry which is preliminary data.</text>
</comment>
<dbReference type="Proteomes" id="UP001205603">
    <property type="component" value="Unassembled WGS sequence"/>
</dbReference>
<gene>
    <name evidence="1" type="ORF">NMU02_02485</name>
</gene>
<evidence type="ECO:0000313" key="1">
    <source>
        <dbReference type="EMBL" id="MCP9610959.1"/>
    </source>
</evidence>
<sequence length="112" mass="13207">MLQAISYATFIFCLLQSKSGNEWWNIFKNPQNPKSTDKQLPEHLYIDVVTLMPKTKVQEKEILGPIEINELHTTFECHSLYYDEEKLKRSLLETRKNPEFIFSGTYPEILKP</sequence>
<evidence type="ECO:0000313" key="2">
    <source>
        <dbReference type="Proteomes" id="UP001205603"/>
    </source>
</evidence>
<keyword evidence="2" id="KW-1185">Reference proteome</keyword>
<name>A0ABT1MG04_9BACT</name>
<proteinExistence type="predicted"/>